<feature type="transmembrane region" description="Helical" evidence="6">
    <location>
        <begin position="6"/>
        <end position="29"/>
    </location>
</feature>
<evidence type="ECO:0000256" key="4">
    <source>
        <dbReference type="ARBA" id="ARBA00022989"/>
    </source>
</evidence>
<evidence type="ECO:0000256" key="3">
    <source>
        <dbReference type="ARBA" id="ARBA00022692"/>
    </source>
</evidence>
<accession>A0ABR1KPP8</accession>
<dbReference type="SMART" id="SM01398">
    <property type="entry name" value="Cornichon"/>
    <property type="match status" value="1"/>
</dbReference>
<keyword evidence="8" id="KW-1185">Reference proteome</keyword>
<reference evidence="7 8" key="1">
    <citation type="submission" date="2024-04" db="EMBL/GenBank/DDBJ databases">
        <title>Phyllosticta paracitricarpa is synonymous to the EU quarantine fungus P. citricarpa based on phylogenomic analyses.</title>
        <authorList>
            <consortium name="Lawrence Berkeley National Laboratory"/>
            <person name="Van Ingen-Buijs V.A."/>
            <person name="Van Westerhoven A.C."/>
            <person name="Haridas S."/>
            <person name="Skiadas P."/>
            <person name="Martin F."/>
            <person name="Groenewald J.Z."/>
            <person name="Crous P.W."/>
            <person name="Seidl M.F."/>
        </authorList>
    </citation>
    <scope>NUCLEOTIDE SEQUENCE [LARGE SCALE GENOMIC DNA]</scope>
    <source>
        <strain evidence="7 8">CBS 123371</strain>
    </source>
</reference>
<comment type="caution">
    <text evidence="7">The sequence shown here is derived from an EMBL/GenBank/DDBJ whole genome shotgun (WGS) entry which is preliminary data.</text>
</comment>
<dbReference type="Pfam" id="PF03311">
    <property type="entry name" value="Cornichon"/>
    <property type="match status" value="1"/>
</dbReference>
<evidence type="ECO:0000256" key="5">
    <source>
        <dbReference type="ARBA" id="ARBA00023136"/>
    </source>
</evidence>
<evidence type="ECO:0000256" key="2">
    <source>
        <dbReference type="ARBA" id="ARBA00010095"/>
    </source>
</evidence>
<evidence type="ECO:0000256" key="6">
    <source>
        <dbReference type="SAM" id="Phobius"/>
    </source>
</evidence>
<evidence type="ECO:0000256" key="1">
    <source>
        <dbReference type="ARBA" id="ARBA00004141"/>
    </source>
</evidence>
<evidence type="ECO:0000313" key="8">
    <source>
        <dbReference type="Proteomes" id="UP001363622"/>
    </source>
</evidence>
<keyword evidence="4 6" id="KW-1133">Transmembrane helix</keyword>
<keyword evidence="3 6" id="KW-0812">Transmembrane</keyword>
<feature type="transmembrane region" description="Helical" evidence="6">
    <location>
        <begin position="50"/>
        <end position="72"/>
    </location>
</feature>
<sequence length="156" mass="18184">MSGEAWLYLLAVLTNAVNLFLQVFFTIMYSDLECDYINPIDLCNRLNTYIIPEAAVHAFLTFLFLINGYWIALLLNLPLLAWNAKKILENQHLLDATEIFRKLNVHKKVTNSCPPQYLCAWLTVVQESFIKLGFHLVMFFFYLYSMIVALIRDEAH</sequence>
<dbReference type="Proteomes" id="UP001363622">
    <property type="component" value="Unassembled WGS sequence"/>
</dbReference>
<keyword evidence="5 6" id="KW-0472">Membrane</keyword>
<dbReference type="PROSITE" id="PS01340">
    <property type="entry name" value="CORNICHON"/>
    <property type="match status" value="1"/>
</dbReference>
<name>A0ABR1KPP8_9PEZI</name>
<gene>
    <name evidence="7" type="ORF">IWZ03DRAFT_309679</name>
</gene>
<dbReference type="PANTHER" id="PTHR12290">
    <property type="entry name" value="CORNICHON-RELATED"/>
    <property type="match status" value="1"/>
</dbReference>
<comment type="subcellular location">
    <subcellularLocation>
        <location evidence="1">Membrane</location>
        <topology evidence="1">Multi-pass membrane protein</topology>
    </subcellularLocation>
</comment>
<proteinExistence type="inferred from homology"/>
<feature type="transmembrane region" description="Helical" evidence="6">
    <location>
        <begin position="132"/>
        <end position="151"/>
    </location>
</feature>
<dbReference type="InterPro" id="IPR033466">
    <property type="entry name" value="Cornichon_conserved"/>
</dbReference>
<dbReference type="InterPro" id="IPR003377">
    <property type="entry name" value="Cornichon"/>
</dbReference>
<dbReference type="EMBL" id="JBBPHU010000004">
    <property type="protein sequence ID" value="KAK7518893.1"/>
    <property type="molecule type" value="Genomic_DNA"/>
</dbReference>
<comment type="similarity">
    <text evidence="2">Belongs to the cornichon family.</text>
</comment>
<protein>
    <submittedName>
        <fullName evidence="7">Cornichon protein-domain-containing protein</fullName>
    </submittedName>
</protein>
<organism evidence="7 8">
    <name type="scientific">Phyllosticta citriasiana</name>
    <dbReference type="NCBI Taxonomy" id="595635"/>
    <lineage>
        <taxon>Eukaryota</taxon>
        <taxon>Fungi</taxon>
        <taxon>Dikarya</taxon>
        <taxon>Ascomycota</taxon>
        <taxon>Pezizomycotina</taxon>
        <taxon>Dothideomycetes</taxon>
        <taxon>Dothideomycetes incertae sedis</taxon>
        <taxon>Botryosphaeriales</taxon>
        <taxon>Phyllostictaceae</taxon>
        <taxon>Phyllosticta</taxon>
    </lineage>
</organism>
<evidence type="ECO:0000313" key="7">
    <source>
        <dbReference type="EMBL" id="KAK7518893.1"/>
    </source>
</evidence>